<name>A0A1C4GUD4_9GAMM</name>
<dbReference type="Pfam" id="PF00293">
    <property type="entry name" value="NUDIX"/>
    <property type="match status" value="1"/>
</dbReference>
<evidence type="ECO:0000313" key="4">
    <source>
        <dbReference type="EMBL" id="SCC71453.1"/>
    </source>
</evidence>
<evidence type="ECO:0000259" key="3">
    <source>
        <dbReference type="PROSITE" id="PS51462"/>
    </source>
</evidence>
<dbReference type="PANTHER" id="PTHR43046">
    <property type="entry name" value="GDP-MANNOSE MANNOSYL HYDROLASE"/>
    <property type="match status" value="1"/>
</dbReference>
<keyword evidence="2" id="KW-0378">Hydrolase</keyword>
<dbReference type="SUPFAM" id="SSF55811">
    <property type="entry name" value="Nudix"/>
    <property type="match status" value="1"/>
</dbReference>
<sequence>MGHGQSARFGEISMKIITVAAAIILNQQQQMLVVRKQNTTCFMQVGGKLEPNEPPEATMLREIQEEIGCQAHIKHFIGCFETATANEPDHHLVSYVYYVTLDQEPKIEAEIVEMKWVDLDNQQIQLAPLSTEIVIPWIKRFLIEDILA</sequence>
<dbReference type="PANTHER" id="PTHR43046:SF2">
    <property type="entry name" value="8-OXO-DGTP DIPHOSPHATASE-RELATED"/>
    <property type="match status" value="1"/>
</dbReference>
<dbReference type="AlphaFoldDB" id="A0A1C4GUD4"/>
<dbReference type="Gene3D" id="3.90.79.10">
    <property type="entry name" value="Nucleoside Triphosphate Pyrophosphohydrolase"/>
    <property type="match status" value="1"/>
</dbReference>
<protein>
    <submittedName>
        <fullName evidence="4">8-oxo-dGTP diphosphatase</fullName>
    </submittedName>
</protein>
<evidence type="ECO:0000256" key="1">
    <source>
        <dbReference type="ARBA" id="ARBA00001946"/>
    </source>
</evidence>
<evidence type="ECO:0000313" key="5">
    <source>
        <dbReference type="Proteomes" id="UP000243661"/>
    </source>
</evidence>
<gene>
    <name evidence="4" type="ORF">GA0116959_10484</name>
</gene>
<comment type="cofactor">
    <cofactor evidence="1">
        <name>Mg(2+)</name>
        <dbReference type="ChEBI" id="CHEBI:18420"/>
    </cofactor>
</comment>
<dbReference type="InterPro" id="IPR000086">
    <property type="entry name" value="NUDIX_hydrolase_dom"/>
</dbReference>
<reference evidence="4 5" key="1">
    <citation type="submission" date="2016-08" db="EMBL/GenBank/DDBJ databases">
        <authorList>
            <person name="Seilhamer J.J."/>
        </authorList>
    </citation>
    <scope>NUCLEOTIDE SEQUENCE [LARGE SCALE GENOMIC DNA]</scope>
    <source>
        <strain evidence="4 5">ANC 4874</strain>
    </source>
</reference>
<dbReference type="InterPro" id="IPR020084">
    <property type="entry name" value="NUDIX_hydrolase_CS"/>
</dbReference>
<dbReference type="PROSITE" id="PS51462">
    <property type="entry name" value="NUDIX"/>
    <property type="match status" value="1"/>
</dbReference>
<dbReference type="CDD" id="cd04690">
    <property type="entry name" value="NUDIX_Hydrolase"/>
    <property type="match status" value="1"/>
</dbReference>
<dbReference type="InterPro" id="IPR015797">
    <property type="entry name" value="NUDIX_hydrolase-like_dom_sf"/>
</dbReference>
<dbReference type="Proteomes" id="UP000243661">
    <property type="component" value="Unassembled WGS sequence"/>
</dbReference>
<organism evidence="4 5">
    <name type="scientific">Acinetobacter albensis</name>
    <dbReference type="NCBI Taxonomy" id="1673609"/>
    <lineage>
        <taxon>Bacteria</taxon>
        <taxon>Pseudomonadati</taxon>
        <taxon>Pseudomonadota</taxon>
        <taxon>Gammaproteobacteria</taxon>
        <taxon>Moraxellales</taxon>
        <taxon>Moraxellaceae</taxon>
        <taxon>Acinetobacter</taxon>
    </lineage>
</organism>
<dbReference type="GO" id="GO:0016787">
    <property type="term" value="F:hydrolase activity"/>
    <property type="evidence" value="ECO:0007669"/>
    <property type="project" value="UniProtKB-KW"/>
</dbReference>
<dbReference type="EMBL" id="FMBK01000004">
    <property type="protein sequence ID" value="SCC71453.1"/>
    <property type="molecule type" value="Genomic_DNA"/>
</dbReference>
<proteinExistence type="predicted"/>
<dbReference type="PROSITE" id="PS00893">
    <property type="entry name" value="NUDIX_BOX"/>
    <property type="match status" value="1"/>
</dbReference>
<feature type="domain" description="Nudix hydrolase" evidence="3">
    <location>
        <begin position="14"/>
        <end position="139"/>
    </location>
</feature>
<accession>A0A1C4GUD4</accession>
<evidence type="ECO:0000256" key="2">
    <source>
        <dbReference type="ARBA" id="ARBA00022801"/>
    </source>
</evidence>